<dbReference type="GeneID" id="81124815"/>
<proteinExistence type="predicted"/>
<dbReference type="RefSeq" id="WP_284032919.1">
    <property type="nucleotide sequence ID" value="NZ_CP126154.1"/>
</dbReference>
<evidence type="ECO:0008006" key="5">
    <source>
        <dbReference type="Google" id="ProtNLM"/>
    </source>
</evidence>
<comment type="caution">
    <text evidence="3">The sequence shown here is derived from an EMBL/GenBank/DDBJ whole genome shotgun (WGS) entry which is preliminary data.</text>
</comment>
<accession>A0ABD5WC03</accession>
<sequence length="135" mass="12434">MSRGVASVDRRVAGAGCAVVAGGGTLFAAGPSMLFIGSAVAWGVVGYGFAAGAALWGRGESSNRTVILSAVLGSLTVQTAVSFADEVGAAGGTTAALAAFVLGVLLAGAVAGAAAATDGSAGPSGDAAGASDGSD</sequence>
<reference evidence="3 4" key="1">
    <citation type="journal article" date="2019" name="Int. J. Syst. Evol. Microbiol.">
        <title>The Global Catalogue of Microorganisms (GCM) 10K type strain sequencing project: providing services to taxonomists for standard genome sequencing and annotation.</title>
        <authorList>
            <consortium name="The Broad Institute Genomics Platform"/>
            <consortium name="The Broad Institute Genome Sequencing Center for Infectious Disease"/>
            <person name="Wu L."/>
            <person name="Ma J."/>
        </authorList>
    </citation>
    <scope>NUCLEOTIDE SEQUENCE [LARGE SCALE GENOMIC DNA]</scope>
    <source>
        <strain evidence="3 4">DT31</strain>
    </source>
</reference>
<evidence type="ECO:0000313" key="3">
    <source>
        <dbReference type="EMBL" id="MFC7070005.1"/>
    </source>
</evidence>
<feature type="region of interest" description="Disordered" evidence="1">
    <location>
        <begin position="116"/>
        <end position="135"/>
    </location>
</feature>
<feature type="transmembrane region" description="Helical" evidence="2">
    <location>
        <begin position="35"/>
        <end position="56"/>
    </location>
</feature>
<evidence type="ECO:0000256" key="1">
    <source>
        <dbReference type="SAM" id="MobiDB-lite"/>
    </source>
</evidence>
<feature type="transmembrane region" description="Helical" evidence="2">
    <location>
        <begin position="12"/>
        <end position="29"/>
    </location>
</feature>
<evidence type="ECO:0000313" key="4">
    <source>
        <dbReference type="Proteomes" id="UP001596461"/>
    </source>
</evidence>
<organism evidence="3 4">
    <name type="scientific">Halobaculum lipolyticum</name>
    <dbReference type="NCBI Taxonomy" id="3032001"/>
    <lineage>
        <taxon>Archaea</taxon>
        <taxon>Methanobacteriati</taxon>
        <taxon>Methanobacteriota</taxon>
        <taxon>Stenosarchaea group</taxon>
        <taxon>Halobacteria</taxon>
        <taxon>Halobacteriales</taxon>
        <taxon>Haloferacaceae</taxon>
        <taxon>Halobaculum</taxon>
    </lineage>
</organism>
<keyword evidence="2" id="KW-0472">Membrane</keyword>
<keyword evidence="2" id="KW-0812">Transmembrane</keyword>
<dbReference type="Proteomes" id="UP001596461">
    <property type="component" value="Unassembled WGS sequence"/>
</dbReference>
<dbReference type="EMBL" id="JBHTAH010000007">
    <property type="protein sequence ID" value="MFC7070005.1"/>
    <property type="molecule type" value="Genomic_DNA"/>
</dbReference>
<feature type="transmembrane region" description="Helical" evidence="2">
    <location>
        <begin position="96"/>
        <end position="116"/>
    </location>
</feature>
<keyword evidence="4" id="KW-1185">Reference proteome</keyword>
<name>A0ABD5WC03_9EURY</name>
<evidence type="ECO:0000256" key="2">
    <source>
        <dbReference type="SAM" id="Phobius"/>
    </source>
</evidence>
<protein>
    <recommendedName>
        <fullName evidence="5">Integral membrane protein</fullName>
    </recommendedName>
</protein>
<keyword evidence="2" id="KW-1133">Transmembrane helix</keyword>
<dbReference type="AlphaFoldDB" id="A0ABD5WC03"/>
<gene>
    <name evidence="3" type="ORF">ACFQL9_10155</name>
</gene>